<proteinExistence type="predicted"/>
<keyword evidence="2" id="KW-1185">Reference proteome</keyword>
<dbReference type="Proteomes" id="UP001055811">
    <property type="component" value="Linkage Group LG01"/>
</dbReference>
<accession>A0ACB9H2K7</accession>
<protein>
    <submittedName>
        <fullName evidence="1">Uncharacterized protein</fullName>
    </submittedName>
</protein>
<reference evidence="1 2" key="2">
    <citation type="journal article" date="2022" name="Mol. Ecol. Resour.">
        <title>The genomes of chicory, endive, great burdock and yacon provide insights into Asteraceae paleo-polyploidization history and plant inulin production.</title>
        <authorList>
            <person name="Fan W."/>
            <person name="Wang S."/>
            <person name="Wang H."/>
            <person name="Wang A."/>
            <person name="Jiang F."/>
            <person name="Liu H."/>
            <person name="Zhao H."/>
            <person name="Xu D."/>
            <person name="Zhang Y."/>
        </authorList>
    </citation>
    <scope>NUCLEOTIDE SEQUENCE [LARGE SCALE GENOMIC DNA]</scope>
    <source>
        <strain evidence="2">cv. Punajuju</strain>
        <tissue evidence="1">Leaves</tissue>
    </source>
</reference>
<dbReference type="EMBL" id="CM042009">
    <property type="protein sequence ID" value="KAI3789207.1"/>
    <property type="molecule type" value="Genomic_DNA"/>
</dbReference>
<reference evidence="2" key="1">
    <citation type="journal article" date="2022" name="Mol. Ecol. Resour.">
        <title>The genomes of chicory, endive, great burdock and yacon provide insights into Asteraceae palaeo-polyploidization history and plant inulin production.</title>
        <authorList>
            <person name="Fan W."/>
            <person name="Wang S."/>
            <person name="Wang H."/>
            <person name="Wang A."/>
            <person name="Jiang F."/>
            <person name="Liu H."/>
            <person name="Zhao H."/>
            <person name="Xu D."/>
            <person name="Zhang Y."/>
        </authorList>
    </citation>
    <scope>NUCLEOTIDE SEQUENCE [LARGE SCALE GENOMIC DNA]</scope>
    <source>
        <strain evidence="2">cv. Punajuju</strain>
    </source>
</reference>
<organism evidence="1 2">
    <name type="scientific">Cichorium intybus</name>
    <name type="common">Chicory</name>
    <dbReference type="NCBI Taxonomy" id="13427"/>
    <lineage>
        <taxon>Eukaryota</taxon>
        <taxon>Viridiplantae</taxon>
        <taxon>Streptophyta</taxon>
        <taxon>Embryophyta</taxon>
        <taxon>Tracheophyta</taxon>
        <taxon>Spermatophyta</taxon>
        <taxon>Magnoliopsida</taxon>
        <taxon>eudicotyledons</taxon>
        <taxon>Gunneridae</taxon>
        <taxon>Pentapetalae</taxon>
        <taxon>asterids</taxon>
        <taxon>campanulids</taxon>
        <taxon>Asterales</taxon>
        <taxon>Asteraceae</taxon>
        <taxon>Cichorioideae</taxon>
        <taxon>Cichorieae</taxon>
        <taxon>Cichoriinae</taxon>
        <taxon>Cichorium</taxon>
    </lineage>
</organism>
<name>A0ACB9H2K7_CICIN</name>
<evidence type="ECO:0000313" key="2">
    <source>
        <dbReference type="Proteomes" id="UP001055811"/>
    </source>
</evidence>
<gene>
    <name evidence="1" type="ORF">L2E82_01997</name>
</gene>
<evidence type="ECO:0000313" key="1">
    <source>
        <dbReference type="EMBL" id="KAI3789207.1"/>
    </source>
</evidence>
<sequence>MAGIKFAKIRLSKLFGSKSEIGSRCRKGRRGGAVRFSHRLKSPPSAMLVGGDGVVLRGTTGRRKSLNFGAENQI</sequence>
<comment type="caution">
    <text evidence="1">The sequence shown here is derived from an EMBL/GenBank/DDBJ whole genome shotgun (WGS) entry which is preliminary data.</text>
</comment>